<dbReference type="SUPFAM" id="SSF51735">
    <property type="entry name" value="NAD(P)-binding Rossmann-fold domains"/>
    <property type="match status" value="1"/>
</dbReference>
<evidence type="ECO:0000313" key="3">
    <source>
        <dbReference type="EMBL" id="OGG91924.1"/>
    </source>
</evidence>
<evidence type="ECO:0000259" key="2">
    <source>
        <dbReference type="Pfam" id="PF01370"/>
    </source>
</evidence>
<name>A0A1F6G1E1_9BACT</name>
<protein>
    <submittedName>
        <fullName evidence="3">UDP-glucose 4-epimerase</fullName>
    </submittedName>
</protein>
<dbReference type="Proteomes" id="UP000177320">
    <property type="component" value="Unassembled WGS sequence"/>
</dbReference>
<accession>A0A1F6G1E1</accession>
<reference evidence="3 4" key="1">
    <citation type="journal article" date="2016" name="Nat. Commun.">
        <title>Thousands of microbial genomes shed light on interconnected biogeochemical processes in an aquifer system.</title>
        <authorList>
            <person name="Anantharaman K."/>
            <person name="Brown C.T."/>
            <person name="Hug L.A."/>
            <person name="Sharon I."/>
            <person name="Castelle C.J."/>
            <person name="Probst A.J."/>
            <person name="Thomas B.C."/>
            <person name="Singh A."/>
            <person name="Wilkins M.J."/>
            <person name="Karaoz U."/>
            <person name="Brodie E.L."/>
            <person name="Williams K.H."/>
            <person name="Hubbard S.S."/>
            <person name="Banfield J.F."/>
        </authorList>
    </citation>
    <scope>NUCLEOTIDE SEQUENCE [LARGE SCALE GENOMIC DNA]</scope>
</reference>
<feature type="domain" description="NAD-dependent epimerase/dehydratase" evidence="2">
    <location>
        <begin position="3"/>
        <end position="236"/>
    </location>
</feature>
<dbReference type="InterPro" id="IPR001509">
    <property type="entry name" value="Epimerase_deHydtase"/>
</dbReference>
<gene>
    <name evidence="3" type="ORF">A3H03_01050</name>
</gene>
<dbReference type="Gene3D" id="3.90.25.10">
    <property type="entry name" value="UDP-galactose 4-epimerase, domain 1"/>
    <property type="match status" value="1"/>
</dbReference>
<evidence type="ECO:0000313" key="4">
    <source>
        <dbReference type="Proteomes" id="UP000177320"/>
    </source>
</evidence>
<dbReference type="AlphaFoldDB" id="A0A1F6G1E1"/>
<organism evidence="3 4">
    <name type="scientific">Candidatus Kuenenbacteria bacterium RIFCSPLOWO2_12_FULL_42_13</name>
    <dbReference type="NCBI Taxonomy" id="1798565"/>
    <lineage>
        <taxon>Bacteria</taxon>
        <taxon>Candidatus Kueneniibacteriota</taxon>
    </lineage>
</organism>
<dbReference type="EMBL" id="MFNA01000033">
    <property type="protein sequence ID" value="OGG91924.1"/>
    <property type="molecule type" value="Genomic_DNA"/>
</dbReference>
<dbReference type="Gene3D" id="3.40.50.720">
    <property type="entry name" value="NAD(P)-binding Rossmann-like Domain"/>
    <property type="match status" value="1"/>
</dbReference>
<evidence type="ECO:0000256" key="1">
    <source>
        <dbReference type="ARBA" id="ARBA00007637"/>
    </source>
</evidence>
<comment type="caution">
    <text evidence="3">The sequence shown here is derived from an EMBL/GenBank/DDBJ whole genome shotgun (WGS) entry which is preliminary data.</text>
</comment>
<dbReference type="InterPro" id="IPR036291">
    <property type="entry name" value="NAD(P)-bd_dom_sf"/>
</dbReference>
<sequence>MRVLVTGGAGFIGSHIVDRYVAEGYDVAIIDDLSTGVKENINPNVRFYQGTITDKEFVAAVIEKEKPEALNHHAAHIHVGRSVADPLFDATVNIDGTINLMQSLVKVGSCKKVIFASTGGAMYGNKQTPFTEDMAEAPLSPYGVSKRAVELYLGFYREQYGIKFTVLRYANVYGPRQNPHGEAGVVSIFAKNILGNKQPVVNGDGRQTRDYVYVEDVAAANELVLAREAGGIFNIGTGVETDVNEIFRLVNHEFGSDFREVHGPPRPGEQETSCLSFDSAKRELGWDPKVELAEGIKMTVEWFKKNPKRV</sequence>
<comment type="similarity">
    <text evidence="1">Belongs to the NAD(P)-dependent epimerase/dehydratase family.</text>
</comment>
<dbReference type="PANTHER" id="PTHR43000">
    <property type="entry name" value="DTDP-D-GLUCOSE 4,6-DEHYDRATASE-RELATED"/>
    <property type="match status" value="1"/>
</dbReference>
<dbReference type="Pfam" id="PF01370">
    <property type="entry name" value="Epimerase"/>
    <property type="match status" value="1"/>
</dbReference>
<proteinExistence type="inferred from homology"/>